<keyword evidence="3" id="KW-1185">Reference proteome</keyword>
<comment type="caution">
    <text evidence="2">The sequence shown here is derived from an EMBL/GenBank/DDBJ whole genome shotgun (WGS) entry which is preliminary data.</text>
</comment>
<proteinExistence type="predicted"/>
<feature type="compositionally biased region" description="Basic and acidic residues" evidence="1">
    <location>
        <begin position="16"/>
        <end position="35"/>
    </location>
</feature>
<organism evidence="2 3">
    <name type="scientific">Portunus trituberculatus</name>
    <name type="common">Swimming crab</name>
    <name type="synonym">Neptunus trituberculatus</name>
    <dbReference type="NCBI Taxonomy" id="210409"/>
    <lineage>
        <taxon>Eukaryota</taxon>
        <taxon>Metazoa</taxon>
        <taxon>Ecdysozoa</taxon>
        <taxon>Arthropoda</taxon>
        <taxon>Crustacea</taxon>
        <taxon>Multicrustacea</taxon>
        <taxon>Malacostraca</taxon>
        <taxon>Eumalacostraca</taxon>
        <taxon>Eucarida</taxon>
        <taxon>Decapoda</taxon>
        <taxon>Pleocyemata</taxon>
        <taxon>Brachyura</taxon>
        <taxon>Eubrachyura</taxon>
        <taxon>Portunoidea</taxon>
        <taxon>Portunidae</taxon>
        <taxon>Portuninae</taxon>
        <taxon>Portunus</taxon>
    </lineage>
</organism>
<dbReference type="Proteomes" id="UP000324222">
    <property type="component" value="Unassembled WGS sequence"/>
</dbReference>
<feature type="region of interest" description="Disordered" evidence="1">
    <location>
        <begin position="13"/>
        <end position="50"/>
    </location>
</feature>
<evidence type="ECO:0000313" key="3">
    <source>
        <dbReference type="Proteomes" id="UP000324222"/>
    </source>
</evidence>
<sequence length="78" mass="8636">MSAALPGVALKCSVSRRKEAEKPETGNQRRENPGKRRERGKTSPTSPPSYTRIYAAAVMKGKTYAYWKKKASSSLYGL</sequence>
<accession>A0A5B7KCZ1</accession>
<evidence type="ECO:0000256" key="1">
    <source>
        <dbReference type="SAM" id="MobiDB-lite"/>
    </source>
</evidence>
<dbReference type="EMBL" id="VSRR010141801">
    <property type="protein sequence ID" value="MPD04594.1"/>
    <property type="molecule type" value="Genomic_DNA"/>
</dbReference>
<evidence type="ECO:0000313" key="2">
    <source>
        <dbReference type="EMBL" id="MPD04594.1"/>
    </source>
</evidence>
<reference evidence="2 3" key="1">
    <citation type="submission" date="2019-05" db="EMBL/GenBank/DDBJ databases">
        <title>Another draft genome of Portunus trituberculatus and its Hox gene families provides insights of decapod evolution.</title>
        <authorList>
            <person name="Jeong J.-H."/>
            <person name="Song I."/>
            <person name="Kim S."/>
            <person name="Choi T."/>
            <person name="Kim D."/>
            <person name="Ryu S."/>
            <person name="Kim W."/>
        </authorList>
    </citation>
    <scope>NUCLEOTIDE SEQUENCE [LARGE SCALE GENOMIC DNA]</scope>
    <source>
        <tissue evidence="2">Muscle</tissue>
    </source>
</reference>
<name>A0A5B7KCZ1_PORTR</name>
<gene>
    <name evidence="2" type="ORF">E2C01_100290</name>
</gene>
<dbReference type="AlphaFoldDB" id="A0A5B7KCZ1"/>
<protein>
    <submittedName>
        <fullName evidence="2">Uncharacterized protein</fullName>
    </submittedName>
</protein>